<name>A0ABS8UMM3_DATST</name>
<comment type="caution">
    <text evidence="2">The sequence shown here is derived from an EMBL/GenBank/DDBJ whole genome shotgun (WGS) entry which is preliminary data.</text>
</comment>
<proteinExistence type="predicted"/>
<dbReference type="Proteomes" id="UP000823775">
    <property type="component" value="Unassembled WGS sequence"/>
</dbReference>
<organism evidence="2 3">
    <name type="scientific">Datura stramonium</name>
    <name type="common">Jimsonweed</name>
    <name type="synonym">Common thornapple</name>
    <dbReference type="NCBI Taxonomy" id="4076"/>
    <lineage>
        <taxon>Eukaryota</taxon>
        <taxon>Viridiplantae</taxon>
        <taxon>Streptophyta</taxon>
        <taxon>Embryophyta</taxon>
        <taxon>Tracheophyta</taxon>
        <taxon>Spermatophyta</taxon>
        <taxon>Magnoliopsida</taxon>
        <taxon>eudicotyledons</taxon>
        <taxon>Gunneridae</taxon>
        <taxon>Pentapetalae</taxon>
        <taxon>asterids</taxon>
        <taxon>lamiids</taxon>
        <taxon>Solanales</taxon>
        <taxon>Solanaceae</taxon>
        <taxon>Solanoideae</taxon>
        <taxon>Datureae</taxon>
        <taxon>Datura</taxon>
    </lineage>
</organism>
<protein>
    <recommendedName>
        <fullName evidence="1">PTC1-like winged helix-turn-helix domain-containing protein</fullName>
    </recommendedName>
</protein>
<reference evidence="2 3" key="1">
    <citation type="journal article" date="2021" name="BMC Genomics">
        <title>Datura genome reveals duplications of psychoactive alkaloid biosynthetic genes and high mutation rate following tissue culture.</title>
        <authorList>
            <person name="Rajewski A."/>
            <person name="Carter-House D."/>
            <person name="Stajich J."/>
            <person name="Litt A."/>
        </authorList>
    </citation>
    <scope>NUCLEOTIDE SEQUENCE [LARGE SCALE GENOMIC DNA]</scope>
    <source>
        <strain evidence="2">AR-01</strain>
    </source>
</reference>
<dbReference type="Pfam" id="PF25874">
    <property type="entry name" value="WHD_plant_repro"/>
    <property type="match status" value="1"/>
</dbReference>
<accession>A0ABS8UMM3</accession>
<evidence type="ECO:0000313" key="3">
    <source>
        <dbReference type="Proteomes" id="UP000823775"/>
    </source>
</evidence>
<evidence type="ECO:0000313" key="2">
    <source>
        <dbReference type="EMBL" id="MCD9559566.1"/>
    </source>
</evidence>
<dbReference type="EMBL" id="JACEIK010002170">
    <property type="protein sequence ID" value="MCD9559566.1"/>
    <property type="molecule type" value="Genomic_DNA"/>
</dbReference>
<gene>
    <name evidence="2" type="ORF">HAX54_017616</name>
</gene>
<sequence length="254" mass="29430">MGPFRDNIRYFLQECAELEEYTVEGMPIWSTFGWSHHFVSKRKYHLIIPADCEWNKHLEDGVFDDQTHVLHGLIHSNGFGHLISINGIEIEISVWPEVMTCGSKITVEDVSKKYSMDLVFVVYWLWPYVVIDDFRYTSRSNVMKQMIVCYRVKEKPNVAPVARACSSRYLMRNAAPPNKSAGKEKSVRYRKFSNVAASLDSRWPVRRLEFTADVIVDALREKRAANRFGSCGMRAEARDAARLHIGDRIDWIMC</sequence>
<dbReference type="PANTHER" id="PTHR46201:SF9">
    <property type="entry name" value="PHD FINGER PROTEIN MALE MEIOCYTE DEATH 1"/>
    <property type="match status" value="1"/>
</dbReference>
<evidence type="ECO:0000259" key="1">
    <source>
        <dbReference type="Pfam" id="PF25874"/>
    </source>
</evidence>
<keyword evidence="3" id="KW-1185">Reference proteome</keyword>
<dbReference type="PANTHER" id="PTHR46201">
    <property type="entry name" value="PHD FINGER PROTEIN MALE MEIOCYTE DEATH 1-RELATED"/>
    <property type="match status" value="1"/>
</dbReference>
<feature type="domain" description="PTC1-like winged helix-turn-helix" evidence="1">
    <location>
        <begin position="202"/>
        <end position="247"/>
    </location>
</feature>
<dbReference type="InterPro" id="IPR059080">
    <property type="entry name" value="WHD_PTC1"/>
</dbReference>